<reference evidence="3" key="1">
    <citation type="submission" date="2022-06" db="EMBL/GenBank/DDBJ databases">
        <title>Sphingomonas sp. nov. isolated from rhizosphere soil of tomato.</title>
        <authorList>
            <person name="Dong H."/>
            <person name="Gao R."/>
        </authorList>
    </citation>
    <scope>NUCLEOTIDE SEQUENCE</scope>
    <source>
        <strain evidence="3">MMSM24</strain>
    </source>
</reference>
<evidence type="ECO:0000313" key="3">
    <source>
        <dbReference type="EMBL" id="MCW6535008.1"/>
    </source>
</evidence>
<comment type="caution">
    <text evidence="3">The sequence shown here is derived from an EMBL/GenBank/DDBJ whole genome shotgun (WGS) entry which is preliminary data.</text>
</comment>
<sequence length="246" mass="24945">MRRHFLALPLALVIAGTATAQWGDDRGPGVAPRNAGGALVYPIDGFTAVSLALPANVDVRVGPGFSVRATGPARAFNDIRVTRNGSSLQIERRYRGRVRDEDAARGVRFVVTMPRIDGANIGGSGGIRVDRVNGRRFDAAIGGSGSLTLDNVAVDRLSGEIGGSGSIVAGGTTGDLKVNVGGSGRFAGERLRARAATVAIAGSGGVRAQVDGNATVSIAGSGDADLGPRARCAVNRVGSGRARCGS</sequence>
<feature type="signal peptide" evidence="1">
    <location>
        <begin position="1"/>
        <end position="20"/>
    </location>
</feature>
<dbReference type="InterPro" id="IPR021255">
    <property type="entry name" value="DUF2807"/>
</dbReference>
<evidence type="ECO:0000313" key="4">
    <source>
        <dbReference type="Proteomes" id="UP001165565"/>
    </source>
</evidence>
<keyword evidence="4" id="KW-1185">Reference proteome</keyword>
<dbReference type="EMBL" id="JANFAV010000005">
    <property type="protein sequence ID" value="MCW6535008.1"/>
    <property type="molecule type" value="Genomic_DNA"/>
</dbReference>
<evidence type="ECO:0000256" key="1">
    <source>
        <dbReference type="SAM" id="SignalP"/>
    </source>
</evidence>
<organism evidence="3 4">
    <name type="scientific">Sphingomonas lycopersici</name>
    <dbReference type="NCBI Taxonomy" id="2951807"/>
    <lineage>
        <taxon>Bacteria</taxon>
        <taxon>Pseudomonadati</taxon>
        <taxon>Pseudomonadota</taxon>
        <taxon>Alphaproteobacteria</taxon>
        <taxon>Sphingomonadales</taxon>
        <taxon>Sphingomonadaceae</taxon>
        <taxon>Sphingomonas</taxon>
    </lineage>
</organism>
<proteinExistence type="predicted"/>
<protein>
    <submittedName>
        <fullName evidence="3">DUF2807 domain-containing protein</fullName>
    </submittedName>
</protein>
<dbReference type="Pfam" id="PF10988">
    <property type="entry name" value="DUF2807"/>
    <property type="match status" value="1"/>
</dbReference>
<keyword evidence="1" id="KW-0732">Signal</keyword>
<dbReference type="Gene3D" id="2.160.20.120">
    <property type="match status" value="1"/>
</dbReference>
<dbReference type="RefSeq" id="WP_179513081.1">
    <property type="nucleotide sequence ID" value="NZ_JANFAV010000005.1"/>
</dbReference>
<feature type="domain" description="Putative auto-transporter adhesin head GIN" evidence="2">
    <location>
        <begin position="46"/>
        <end position="224"/>
    </location>
</feature>
<dbReference type="Proteomes" id="UP001165565">
    <property type="component" value="Unassembled WGS sequence"/>
</dbReference>
<feature type="chain" id="PRO_5041353462" evidence="1">
    <location>
        <begin position="21"/>
        <end position="246"/>
    </location>
</feature>
<accession>A0AA42CU30</accession>
<dbReference type="AlphaFoldDB" id="A0AA42CU30"/>
<gene>
    <name evidence="3" type="ORF">NEE01_09440</name>
</gene>
<evidence type="ECO:0000259" key="2">
    <source>
        <dbReference type="Pfam" id="PF10988"/>
    </source>
</evidence>
<name>A0AA42CU30_9SPHN</name>